<dbReference type="AlphaFoldDB" id="A0A1H1QU58"/>
<sequence>MADEHSREAWARATAHHIVDGALAASERSGGKLPSPDQIALLREIARRALWHIPNSRDEVRKLVKYLDIENLRQPNPFDDDAPGG</sequence>
<reference evidence="2" key="1">
    <citation type="submission" date="2016-10" db="EMBL/GenBank/DDBJ databases">
        <authorList>
            <person name="Varghese N."/>
            <person name="Submissions S."/>
        </authorList>
    </citation>
    <scope>NUCLEOTIDE SEQUENCE [LARGE SCALE GENOMIC DNA]</scope>
    <source>
        <strain evidence="2">GAS369</strain>
    </source>
</reference>
<dbReference type="Proteomes" id="UP000243904">
    <property type="component" value="Chromosome I"/>
</dbReference>
<accession>A0A1H1QU58</accession>
<evidence type="ECO:0000313" key="1">
    <source>
        <dbReference type="EMBL" id="SDS26915.1"/>
    </source>
</evidence>
<keyword evidence="2" id="KW-1185">Reference proteome</keyword>
<gene>
    <name evidence="1" type="ORF">SAMN05444158_1535</name>
</gene>
<protein>
    <submittedName>
        <fullName evidence="1">Uncharacterized protein</fullName>
    </submittedName>
</protein>
<organism evidence="1 2">
    <name type="scientific">Bradyrhizobium canariense</name>
    <dbReference type="NCBI Taxonomy" id="255045"/>
    <lineage>
        <taxon>Bacteria</taxon>
        <taxon>Pseudomonadati</taxon>
        <taxon>Pseudomonadota</taxon>
        <taxon>Alphaproteobacteria</taxon>
        <taxon>Hyphomicrobiales</taxon>
        <taxon>Nitrobacteraceae</taxon>
        <taxon>Bradyrhizobium</taxon>
    </lineage>
</organism>
<evidence type="ECO:0000313" key="2">
    <source>
        <dbReference type="Proteomes" id="UP000243904"/>
    </source>
</evidence>
<proteinExistence type="predicted"/>
<dbReference type="EMBL" id="LT629750">
    <property type="protein sequence ID" value="SDS26915.1"/>
    <property type="molecule type" value="Genomic_DNA"/>
</dbReference>
<name>A0A1H1QU58_9BRAD</name>